<evidence type="ECO:0000313" key="2">
    <source>
        <dbReference type="Proteomes" id="UP001472677"/>
    </source>
</evidence>
<proteinExistence type="predicted"/>
<evidence type="ECO:0000313" key="1">
    <source>
        <dbReference type="EMBL" id="KAK8553732.1"/>
    </source>
</evidence>
<gene>
    <name evidence="1" type="ORF">V6N12_030715</name>
</gene>
<dbReference type="InterPro" id="IPR036457">
    <property type="entry name" value="PPM-type-like_dom_sf"/>
</dbReference>
<dbReference type="EMBL" id="JBBPBM010000019">
    <property type="protein sequence ID" value="KAK8553732.1"/>
    <property type="molecule type" value="Genomic_DNA"/>
</dbReference>
<dbReference type="Proteomes" id="UP001472677">
    <property type="component" value="Unassembled WGS sequence"/>
</dbReference>
<sequence>MTLAPKGNKVSRSVDVYLNDPNFYIDIVFRNPELVVRAALQEVAKKREMRYGAIRKIEKGIRRHFHDDSTVVVIYLD</sequence>
<organism evidence="1 2">
    <name type="scientific">Hibiscus sabdariffa</name>
    <name type="common">roselle</name>
    <dbReference type="NCBI Taxonomy" id="183260"/>
    <lineage>
        <taxon>Eukaryota</taxon>
        <taxon>Viridiplantae</taxon>
        <taxon>Streptophyta</taxon>
        <taxon>Embryophyta</taxon>
        <taxon>Tracheophyta</taxon>
        <taxon>Spermatophyta</taxon>
        <taxon>Magnoliopsida</taxon>
        <taxon>eudicotyledons</taxon>
        <taxon>Gunneridae</taxon>
        <taxon>Pentapetalae</taxon>
        <taxon>rosids</taxon>
        <taxon>malvids</taxon>
        <taxon>Malvales</taxon>
        <taxon>Malvaceae</taxon>
        <taxon>Malvoideae</taxon>
        <taxon>Hibiscus</taxon>
    </lineage>
</organism>
<accession>A0ABR2E6S4</accession>
<name>A0ABR2E6S4_9ROSI</name>
<keyword evidence="2" id="KW-1185">Reference proteome</keyword>
<comment type="caution">
    <text evidence="1">The sequence shown here is derived from an EMBL/GenBank/DDBJ whole genome shotgun (WGS) entry which is preliminary data.</text>
</comment>
<dbReference type="Gene3D" id="3.60.40.10">
    <property type="entry name" value="PPM-type phosphatase domain"/>
    <property type="match status" value="1"/>
</dbReference>
<reference evidence="1 2" key="1">
    <citation type="journal article" date="2024" name="G3 (Bethesda)">
        <title>Genome assembly of Hibiscus sabdariffa L. provides insights into metabolisms of medicinal natural products.</title>
        <authorList>
            <person name="Kim T."/>
        </authorList>
    </citation>
    <scope>NUCLEOTIDE SEQUENCE [LARGE SCALE GENOMIC DNA]</scope>
    <source>
        <strain evidence="1">TK-2024</strain>
        <tissue evidence="1">Old leaves</tissue>
    </source>
</reference>
<protein>
    <submittedName>
        <fullName evidence="1">Uncharacterized protein</fullName>
    </submittedName>
</protein>